<organism evidence="5 6">
    <name type="scientific">Pelagibius litoralis</name>
    <dbReference type="NCBI Taxonomy" id="374515"/>
    <lineage>
        <taxon>Bacteria</taxon>
        <taxon>Pseudomonadati</taxon>
        <taxon>Pseudomonadota</taxon>
        <taxon>Alphaproteobacteria</taxon>
        <taxon>Rhodospirillales</taxon>
        <taxon>Rhodovibrionaceae</taxon>
        <taxon>Pelagibius</taxon>
    </lineage>
</organism>
<dbReference type="Proteomes" id="UP000761264">
    <property type="component" value="Unassembled WGS sequence"/>
</dbReference>
<dbReference type="Pfam" id="PF07729">
    <property type="entry name" value="FCD"/>
    <property type="match status" value="1"/>
</dbReference>
<keyword evidence="6" id="KW-1185">Reference proteome</keyword>
<evidence type="ECO:0000256" key="3">
    <source>
        <dbReference type="ARBA" id="ARBA00023163"/>
    </source>
</evidence>
<dbReference type="PANTHER" id="PTHR43537">
    <property type="entry name" value="TRANSCRIPTIONAL REGULATOR, GNTR FAMILY"/>
    <property type="match status" value="1"/>
</dbReference>
<keyword evidence="2" id="KW-0238">DNA-binding</keyword>
<comment type="caution">
    <text evidence="5">The sequence shown here is derived from an EMBL/GenBank/DDBJ whole genome shotgun (WGS) entry which is preliminary data.</text>
</comment>
<dbReference type="RefSeq" id="WP_167224980.1">
    <property type="nucleotide sequence ID" value="NZ_JAAQPH010000008.1"/>
</dbReference>
<name>A0A967EXV9_9PROT</name>
<keyword evidence="3" id="KW-0804">Transcription</keyword>
<sequence>MPRLVADEVAKQLRQRIDAGEWAAMGRMPPERQLADEYGIARNTMRRAVSLLEDDGIVTRQVGRGTFLANPETNSFAAIIGRIQGTSPADLMELRLLLEPAAASAAATAASDTQLEAIELAHKNACEAEDMPTFEDWDAVFHQRIFDCTRNELLKETHNLLRLLRSQPLWFDMKKRAFSEERMRHYCKEHEALLDALMRRDREAARNAMTVHLKTVQHNLLG</sequence>
<dbReference type="InterPro" id="IPR011711">
    <property type="entry name" value="GntR_C"/>
</dbReference>
<dbReference type="PANTHER" id="PTHR43537:SF5">
    <property type="entry name" value="UXU OPERON TRANSCRIPTIONAL REGULATOR"/>
    <property type="match status" value="1"/>
</dbReference>
<dbReference type="GO" id="GO:0003677">
    <property type="term" value="F:DNA binding"/>
    <property type="evidence" value="ECO:0007669"/>
    <property type="project" value="UniProtKB-KW"/>
</dbReference>
<dbReference type="AlphaFoldDB" id="A0A967EXV9"/>
<dbReference type="SMART" id="SM00345">
    <property type="entry name" value="HTH_GNTR"/>
    <property type="match status" value="1"/>
</dbReference>
<dbReference type="SUPFAM" id="SSF46785">
    <property type="entry name" value="Winged helix' DNA-binding domain"/>
    <property type="match status" value="1"/>
</dbReference>
<dbReference type="InterPro" id="IPR008920">
    <property type="entry name" value="TF_FadR/GntR_C"/>
</dbReference>
<dbReference type="PRINTS" id="PR00035">
    <property type="entry name" value="HTHGNTR"/>
</dbReference>
<evidence type="ECO:0000313" key="5">
    <source>
        <dbReference type="EMBL" id="NIA69426.1"/>
    </source>
</evidence>
<dbReference type="GO" id="GO:0003700">
    <property type="term" value="F:DNA-binding transcription factor activity"/>
    <property type="evidence" value="ECO:0007669"/>
    <property type="project" value="InterPro"/>
</dbReference>
<dbReference type="InterPro" id="IPR036388">
    <property type="entry name" value="WH-like_DNA-bd_sf"/>
</dbReference>
<evidence type="ECO:0000256" key="1">
    <source>
        <dbReference type="ARBA" id="ARBA00023015"/>
    </source>
</evidence>
<proteinExistence type="predicted"/>
<gene>
    <name evidence="5" type="ORF">HBA54_12570</name>
</gene>
<accession>A0A967EXV9</accession>
<dbReference type="Gene3D" id="1.20.120.530">
    <property type="entry name" value="GntR ligand-binding domain-like"/>
    <property type="match status" value="1"/>
</dbReference>
<dbReference type="SMART" id="SM00895">
    <property type="entry name" value="FCD"/>
    <property type="match status" value="1"/>
</dbReference>
<evidence type="ECO:0000313" key="6">
    <source>
        <dbReference type="Proteomes" id="UP000761264"/>
    </source>
</evidence>
<reference evidence="5" key="1">
    <citation type="submission" date="2020-03" db="EMBL/GenBank/DDBJ databases">
        <title>Genome of Pelagibius litoralis DSM 21314T.</title>
        <authorList>
            <person name="Wang G."/>
        </authorList>
    </citation>
    <scope>NUCLEOTIDE SEQUENCE</scope>
    <source>
        <strain evidence="5">DSM 21314</strain>
    </source>
</reference>
<dbReference type="Gene3D" id="1.10.10.10">
    <property type="entry name" value="Winged helix-like DNA-binding domain superfamily/Winged helix DNA-binding domain"/>
    <property type="match status" value="1"/>
</dbReference>
<dbReference type="InterPro" id="IPR036390">
    <property type="entry name" value="WH_DNA-bd_sf"/>
</dbReference>
<dbReference type="InterPro" id="IPR000524">
    <property type="entry name" value="Tscrpt_reg_HTH_GntR"/>
</dbReference>
<dbReference type="PROSITE" id="PS50949">
    <property type="entry name" value="HTH_GNTR"/>
    <property type="match status" value="1"/>
</dbReference>
<dbReference type="EMBL" id="JAAQPH010000008">
    <property type="protein sequence ID" value="NIA69426.1"/>
    <property type="molecule type" value="Genomic_DNA"/>
</dbReference>
<evidence type="ECO:0000256" key="2">
    <source>
        <dbReference type="ARBA" id="ARBA00023125"/>
    </source>
</evidence>
<dbReference type="Pfam" id="PF00392">
    <property type="entry name" value="GntR"/>
    <property type="match status" value="1"/>
</dbReference>
<evidence type="ECO:0000259" key="4">
    <source>
        <dbReference type="PROSITE" id="PS50949"/>
    </source>
</evidence>
<protein>
    <submittedName>
        <fullName evidence="5">FadR family transcriptional regulator</fullName>
    </submittedName>
</protein>
<dbReference type="CDD" id="cd07377">
    <property type="entry name" value="WHTH_GntR"/>
    <property type="match status" value="1"/>
</dbReference>
<feature type="domain" description="HTH gntR-type" evidence="4">
    <location>
        <begin position="3"/>
        <end position="71"/>
    </location>
</feature>
<dbReference type="SUPFAM" id="SSF48008">
    <property type="entry name" value="GntR ligand-binding domain-like"/>
    <property type="match status" value="1"/>
</dbReference>
<keyword evidence="1" id="KW-0805">Transcription regulation</keyword>